<evidence type="ECO:0000313" key="2">
    <source>
        <dbReference type="Proteomes" id="UP000886501"/>
    </source>
</evidence>
<reference evidence="1" key="1">
    <citation type="submission" date="2019-10" db="EMBL/GenBank/DDBJ databases">
        <authorList>
            <consortium name="DOE Joint Genome Institute"/>
            <person name="Kuo A."/>
            <person name="Miyauchi S."/>
            <person name="Kiss E."/>
            <person name="Drula E."/>
            <person name="Kohler A."/>
            <person name="Sanchez-Garcia M."/>
            <person name="Andreopoulos B."/>
            <person name="Barry K.W."/>
            <person name="Bonito G."/>
            <person name="Buee M."/>
            <person name="Carver A."/>
            <person name="Chen C."/>
            <person name="Cichocki N."/>
            <person name="Clum A."/>
            <person name="Culley D."/>
            <person name="Crous P.W."/>
            <person name="Fauchery L."/>
            <person name="Girlanda M."/>
            <person name="Hayes R."/>
            <person name="Keri Z."/>
            <person name="Labutti K."/>
            <person name="Lipzen A."/>
            <person name="Lombard V."/>
            <person name="Magnuson J."/>
            <person name="Maillard F."/>
            <person name="Morin E."/>
            <person name="Murat C."/>
            <person name="Nolan M."/>
            <person name="Ohm R."/>
            <person name="Pangilinan J."/>
            <person name="Pereira M."/>
            <person name="Perotto S."/>
            <person name="Peter M."/>
            <person name="Riley R."/>
            <person name="Sitrit Y."/>
            <person name="Stielow B."/>
            <person name="Szollosi G."/>
            <person name="Zifcakova L."/>
            <person name="Stursova M."/>
            <person name="Spatafora J.W."/>
            <person name="Tedersoo L."/>
            <person name="Vaario L.-M."/>
            <person name="Yamada A."/>
            <person name="Yan M."/>
            <person name="Wang P."/>
            <person name="Xu J."/>
            <person name="Bruns T."/>
            <person name="Baldrian P."/>
            <person name="Vilgalys R."/>
            <person name="Henrissat B."/>
            <person name="Grigoriev I.V."/>
            <person name="Hibbett D."/>
            <person name="Nagy L.G."/>
            <person name="Martin F.M."/>
        </authorList>
    </citation>
    <scope>NUCLEOTIDE SEQUENCE</scope>
    <source>
        <strain evidence="1">P2</strain>
    </source>
</reference>
<reference evidence="1" key="2">
    <citation type="journal article" date="2020" name="Nat. Commun.">
        <title>Large-scale genome sequencing of mycorrhizal fungi provides insights into the early evolution of symbiotic traits.</title>
        <authorList>
            <person name="Miyauchi S."/>
            <person name="Kiss E."/>
            <person name="Kuo A."/>
            <person name="Drula E."/>
            <person name="Kohler A."/>
            <person name="Sanchez-Garcia M."/>
            <person name="Morin E."/>
            <person name="Andreopoulos B."/>
            <person name="Barry K.W."/>
            <person name="Bonito G."/>
            <person name="Buee M."/>
            <person name="Carver A."/>
            <person name="Chen C."/>
            <person name="Cichocki N."/>
            <person name="Clum A."/>
            <person name="Culley D."/>
            <person name="Crous P.W."/>
            <person name="Fauchery L."/>
            <person name="Girlanda M."/>
            <person name="Hayes R.D."/>
            <person name="Keri Z."/>
            <person name="LaButti K."/>
            <person name="Lipzen A."/>
            <person name="Lombard V."/>
            <person name="Magnuson J."/>
            <person name="Maillard F."/>
            <person name="Murat C."/>
            <person name="Nolan M."/>
            <person name="Ohm R.A."/>
            <person name="Pangilinan J."/>
            <person name="Pereira M.F."/>
            <person name="Perotto S."/>
            <person name="Peter M."/>
            <person name="Pfister S."/>
            <person name="Riley R."/>
            <person name="Sitrit Y."/>
            <person name="Stielow J.B."/>
            <person name="Szollosi G."/>
            <person name="Zifcakova L."/>
            <person name="Stursova M."/>
            <person name="Spatafora J.W."/>
            <person name="Tedersoo L."/>
            <person name="Vaario L.M."/>
            <person name="Yamada A."/>
            <person name="Yan M."/>
            <person name="Wang P."/>
            <person name="Xu J."/>
            <person name="Bruns T."/>
            <person name="Baldrian P."/>
            <person name="Vilgalys R."/>
            <person name="Dunand C."/>
            <person name="Henrissat B."/>
            <person name="Grigoriev I.V."/>
            <person name="Hibbett D."/>
            <person name="Nagy L.G."/>
            <person name="Martin F.M."/>
        </authorList>
    </citation>
    <scope>NUCLEOTIDE SEQUENCE</scope>
    <source>
        <strain evidence="1">P2</strain>
    </source>
</reference>
<keyword evidence="2" id="KW-1185">Reference proteome</keyword>
<evidence type="ECO:0000313" key="1">
    <source>
        <dbReference type="EMBL" id="KAF9647681.1"/>
    </source>
</evidence>
<organism evidence="1 2">
    <name type="scientific">Thelephora ganbajun</name>
    <name type="common">Ganba fungus</name>
    <dbReference type="NCBI Taxonomy" id="370292"/>
    <lineage>
        <taxon>Eukaryota</taxon>
        <taxon>Fungi</taxon>
        <taxon>Dikarya</taxon>
        <taxon>Basidiomycota</taxon>
        <taxon>Agaricomycotina</taxon>
        <taxon>Agaricomycetes</taxon>
        <taxon>Thelephorales</taxon>
        <taxon>Thelephoraceae</taxon>
        <taxon>Thelephora</taxon>
    </lineage>
</organism>
<proteinExistence type="predicted"/>
<gene>
    <name evidence="1" type="ORF">BDM02DRAFT_3116652</name>
</gene>
<dbReference type="Proteomes" id="UP000886501">
    <property type="component" value="Unassembled WGS sequence"/>
</dbReference>
<sequence length="147" mass="16978">MSNPENYDSPQVKLMYEWGHGFNERNLDLIAKVLHKDFRYTTYPQSLGRPEQTREEWLEHIEGVMKLWTDHKSTIHSIIDTPGKVIVHFTAKGQTTLGVEMIRESINIGHIVTDEDGSLKIKQIEDFTDSKTYFDFVQAIAAIKAKK</sequence>
<protein>
    <submittedName>
        <fullName evidence="1">Uncharacterized protein</fullName>
    </submittedName>
</protein>
<accession>A0ACB6ZE45</accession>
<dbReference type="EMBL" id="MU118028">
    <property type="protein sequence ID" value="KAF9647681.1"/>
    <property type="molecule type" value="Genomic_DNA"/>
</dbReference>
<name>A0ACB6ZE45_THEGA</name>
<comment type="caution">
    <text evidence="1">The sequence shown here is derived from an EMBL/GenBank/DDBJ whole genome shotgun (WGS) entry which is preliminary data.</text>
</comment>